<dbReference type="GO" id="GO:0016758">
    <property type="term" value="F:hexosyltransferase activity"/>
    <property type="evidence" value="ECO:0007669"/>
    <property type="project" value="UniProtKB-ARBA"/>
</dbReference>
<dbReference type="RefSeq" id="WP_072439140.1">
    <property type="nucleotide sequence ID" value="NZ_QJJY01000027.1"/>
</dbReference>
<proteinExistence type="predicted"/>
<dbReference type="PANTHER" id="PTHR48050">
    <property type="entry name" value="STEROL 3-BETA-GLUCOSYLTRANSFERASE"/>
    <property type="match status" value="1"/>
</dbReference>
<evidence type="ECO:0000259" key="1">
    <source>
        <dbReference type="Pfam" id="PF06722"/>
    </source>
</evidence>
<keyword evidence="2" id="KW-0808">Transferase</keyword>
<dbReference type="EMBL" id="QJJY01000027">
    <property type="protein sequence ID" value="PXX25557.1"/>
    <property type="molecule type" value="Genomic_DNA"/>
</dbReference>
<dbReference type="PANTHER" id="PTHR48050:SF13">
    <property type="entry name" value="STEROL 3-BETA-GLUCOSYLTRANSFERASE UGT80A2"/>
    <property type="match status" value="1"/>
</dbReference>
<comment type="caution">
    <text evidence="2">The sequence shown here is derived from an EMBL/GenBank/DDBJ whole genome shotgun (WGS) entry which is preliminary data.</text>
</comment>
<dbReference type="InterPro" id="IPR010610">
    <property type="entry name" value="EryCIII-like_C"/>
</dbReference>
<dbReference type="Pfam" id="PF06722">
    <property type="entry name" value="EryCIII-like_C"/>
    <property type="match status" value="1"/>
</dbReference>
<sequence>MKLVIATYGTEGDTRPLAALGRALMDTGHDVRLLADAATLGSADALGVPSAPLSGDIRRAIAPDGALSDAVRGRGGFNDTSKALAAIANANTAAWMREVADASAGCDAILVSGLASFVGLSVAEYRRVPAIGTGMIPITPTAEFASPFLPSGKLPRWLNRASHRFVNALLWQAFRKATNAARTSVCGLPPRKQVWTDHPMLYGVSPALLSGPADWPSQVLACGQWHIDASAWAPPSELSAFLEEGDPPVYIGFGSMAGFDRAAMADALARALDGRRALFYPGWSGIDASLLPAHVRVIGDTPHDWLFPRVSMAIHHGGSGTTHSAARAGIPSVVVPFAGDQFFWANRLQRLGVADAPVAGRRVDGAALARAIAFAERGDTKARATALGVRIAHEDGLKLAVGAIERWAHPARGEAARQKCPVNR</sequence>
<dbReference type="FunFam" id="3.40.50.2000:FF:000009">
    <property type="entry name" value="Sterol 3-beta-glucosyltransferase UGT80A2"/>
    <property type="match status" value="1"/>
</dbReference>
<dbReference type="GO" id="GO:0008194">
    <property type="term" value="F:UDP-glycosyltransferase activity"/>
    <property type="evidence" value="ECO:0007669"/>
    <property type="project" value="InterPro"/>
</dbReference>
<dbReference type="SUPFAM" id="SSF53756">
    <property type="entry name" value="UDP-Glycosyltransferase/glycogen phosphorylase"/>
    <property type="match status" value="1"/>
</dbReference>
<dbReference type="Gene3D" id="3.40.50.2000">
    <property type="entry name" value="Glycogen Phosphorylase B"/>
    <property type="match status" value="2"/>
</dbReference>
<dbReference type="Proteomes" id="UP000247755">
    <property type="component" value="Unassembled WGS sequence"/>
</dbReference>
<dbReference type="AlphaFoldDB" id="A0A318I4L5"/>
<gene>
    <name evidence="2" type="ORF">NA66_102764</name>
</gene>
<evidence type="ECO:0000313" key="2">
    <source>
        <dbReference type="EMBL" id="PXX25557.1"/>
    </source>
</evidence>
<protein>
    <submittedName>
        <fullName evidence="2">Sterol 3beta-glucosyltransferase</fullName>
    </submittedName>
</protein>
<dbReference type="CDD" id="cd03784">
    <property type="entry name" value="GT1_Gtf-like"/>
    <property type="match status" value="1"/>
</dbReference>
<evidence type="ECO:0000313" key="3">
    <source>
        <dbReference type="Proteomes" id="UP000247755"/>
    </source>
</evidence>
<reference evidence="2 3" key="1">
    <citation type="submission" date="2018-05" db="EMBL/GenBank/DDBJ databases">
        <title>Comparative genomics of bacterial root endophytes of switchgrass collected from native prairies over two seasons.</title>
        <authorList>
            <person name="Tang Y."/>
        </authorList>
    </citation>
    <scope>NUCLEOTIDE SEQUENCE [LARGE SCALE GENOMIC DNA]</scope>
    <source>
        <strain evidence="2 3">NFIX32</strain>
    </source>
</reference>
<name>A0A318I4L5_BURPY</name>
<accession>A0A318I4L5</accession>
<dbReference type="InterPro" id="IPR050426">
    <property type="entry name" value="Glycosyltransferase_28"/>
</dbReference>
<organism evidence="2 3">
    <name type="scientific">Burkholderia pyrrocinia</name>
    <name type="common">Pseudomonas pyrrocinia</name>
    <dbReference type="NCBI Taxonomy" id="60550"/>
    <lineage>
        <taxon>Bacteria</taxon>
        <taxon>Pseudomonadati</taxon>
        <taxon>Pseudomonadota</taxon>
        <taxon>Betaproteobacteria</taxon>
        <taxon>Burkholderiales</taxon>
        <taxon>Burkholderiaceae</taxon>
        <taxon>Burkholderia</taxon>
        <taxon>Burkholderia cepacia complex</taxon>
    </lineage>
</organism>
<dbReference type="InterPro" id="IPR002213">
    <property type="entry name" value="UDP_glucos_trans"/>
</dbReference>
<dbReference type="GO" id="GO:0017000">
    <property type="term" value="P:antibiotic biosynthetic process"/>
    <property type="evidence" value="ECO:0007669"/>
    <property type="project" value="UniProtKB-ARBA"/>
</dbReference>
<feature type="domain" description="Erythromycin biosynthesis protein CIII-like C-terminal" evidence="1">
    <location>
        <begin position="284"/>
        <end position="384"/>
    </location>
</feature>